<gene>
    <name evidence="1" type="ORF">ESP51_09890</name>
</gene>
<dbReference type="EMBL" id="SDPN01000015">
    <property type="protein sequence ID" value="RXZ70462.1"/>
    <property type="molecule type" value="Genomic_DNA"/>
</dbReference>
<keyword evidence="2" id="KW-1185">Reference proteome</keyword>
<evidence type="ECO:0008006" key="3">
    <source>
        <dbReference type="Google" id="ProtNLM"/>
    </source>
</evidence>
<reference evidence="1 2" key="1">
    <citation type="submission" date="2019-01" db="EMBL/GenBank/DDBJ databases">
        <title>Agromyces.</title>
        <authorList>
            <person name="Li J."/>
        </authorList>
    </citation>
    <scope>NUCLEOTIDE SEQUENCE [LARGE SCALE GENOMIC DNA]</scope>
    <source>
        <strain evidence="1 2">DSM 15934</strain>
    </source>
</reference>
<protein>
    <recommendedName>
        <fullName evidence="3">DNA mismatch repair protein</fullName>
    </recommendedName>
</protein>
<proteinExistence type="predicted"/>
<name>A0A4Q2L2G2_9MICO</name>
<dbReference type="OrthoDB" id="5120662at2"/>
<comment type="caution">
    <text evidence="1">The sequence shown here is derived from an EMBL/GenBank/DDBJ whole genome shotgun (WGS) entry which is preliminary data.</text>
</comment>
<evidence type="ECO:0000313" key="2">
    <source>
        <dbReference type="Proteomes" id="UP000293865"/>
    </source>
</evidence>
<evidence type="ECO:0000313" key="1">
    <source>
        <dbReference type="EMBL" id="RXZ70462.1"/>
    </source>
</evidence>
<sequence length="84" mass="9296">MSVITLARPREPFPIDLPGLLISPAGPGLWRVAKPEGTVLGHIERRDSGGGVERYRARRLLPGAIRSMDLGEFWSPRDAAECFR</sequence>
<dbReference type="RefSeq" id="WP_129520741.1">
    <property type="nucleotide sequence ID" value="NZ_SDPN01000015.1"/>
</dbReference>
<dbReference type="Proteomes" id="UP000293865">
    <property type="component" value="Unassembled WGS sequence"/>
</dbReference>
<accession>A0A4Q2L2G2</accession>
<organism evidence="1 2">
    <name type="scientific">Agromyces albus</name>
    <dbReference type="NCBI Taxonomy" id="205332"/>
    <lineage>
        <taxon>Bacteria</taxon>
        <taxon>Bacillati</taxon>
        <taxon>Actinomycetota</taxon>
        <taxon>Actinomycetes</taxon>
        <taxon>Micrococcales</taxon>
        <taxon>Microbacteriaceae</taxon>
        <taxon>Agromyces</taxon>
    </lineage>
</organism>
<dbReference type="AlphaFoldDB" id="A0A4Q2L2G2"/>